<evidence type="ECO:0000313" key="2">
    <source>
        <dbReference type="Proteomes" id="UP001212498"/>
    </source>
</evidence>
<comment type="caution">
    <text evidence="1">The sequence shown here is derived from an EMBL/GenBank/DDBJ whole genome shotgun (WGS) entry which is preliminary data.</text>
</comment>
<name>A0ABT4T6F9_9ACTN</name>
<gene>
    <name evidence="1" type="ORF">OUY24_31055</name>
</gene>
<accession>A0ABT4T6F9</accession>
<evidence type="ECO:0000313" key="1">
    <source>
        <dbReference type="EMBL" id="MDA0645087.1"/>
    </source>
</evidence>
<dbReference type="Proteomes" id="UP001212498">
    <property type="component" value="Unassembled WGS sequence"/>
</dbReference>
<dbReference type="RefSeq" id="WP_148034117.1">
    <property type="nucleotide sequence ID" value="NZ_BAABFD010000003.1"/>
</dbReference>
<reference evidence="1 2" key="1">
    <citation type="submission" date="2022-11" db="EMBL/GenBank/DDBJ databases">
        <title>Nonomuraea corallina sp. nov., a new species of the genus Nonomuraea isolated from sea side sediment in Thai sea.</title>
        <authorList>
            <person name="Ngamcharungchit C."/>
            <person name="Matsumoto A."/>
            <person name="Suriyachadkun C."/>
            <person name="Panbangred W."/>
            <person name="Inahashi Y."/>
            <person name="Intra B."/>
        </authorList>
    </citation>
    <scope>NUCLEOTIDE SEQUENCE [LARGE SCALE GENOMIC DNA]</scope>
    <source>
        <strain evidence="1 2">DSM 43553</strain>
    </source>
</reference>
<organism evidence="1 2">
    <name type="scientific">Nonomuraea ferruginea</name>
    <dbReference type="NCBI Taxonomy" id="46174"/>
    <lineage>
        <taxon>Bacteria</taxon>
        <taxon>Bacillati</taxon>
        <taxon>Actinomycetota</taxon>
        <taxon>Actinomycetes</taxon>
        <taxon>Streptosporangiales</taxon>
        <taxon>Streptosporangiaceae</taxon>
        <taxon>Nonomuraea</taxon>
    </lineage>
</organism>
<keyword evidence="2" id="KW-1185">Reference proteome</keyword>
<dbReference type="EMBL" id="JAPNUD010000121">
    <property type="protein sequence ID" value="MDA0645087.1"/>
    <property type="molecule type" value="Genomic_DNA"/>
</dbReference>
<proteinExistence type="predicted"/>
<protein>
    <submittedName>
        <fullName evidence="1">Uncharacterized protein</fullName>
    </submittedName>
</protein>
<sequence length="66" mass="7052">MTRQDLPFQAAVLSPEKLPVVREEVISVLAALSAVMAIRMWSTLPARAAHDVTGESTEEAVTDASS</sequence>